<dbReference type="Proteomes" id="UP000241447">
    <property type="component" value="Chromosome"/>
</dbReference>
<sequence>MRCAQSGMEPSRFKWLPQNISPSCEGPAFENMFAQKGFHRLEFGRGTRPTLQPIMDRAVAPL</sequence>
<reference evidence="1 2" key="1">
    <citation type="submission" date="2018-03" db="EMBL/GenBank/DDBJ databases">
        <title>The Complete Genome of Celeribacter baekdonensis strain LH4, a Thiosulfate-Oxidizing Alphaproteobacterium Isolated from Gulf of Mexico Continental Slope Sediments.</title>
        <authorList>
            <person name="Flood B.E."/>
            <person name="Bailey J.V."/>
            <person name="Leprich D."/>
        </authorList>
    </citation>
    <scope>NUCLEOTIDE SEQUENCE [LARGE SCALE GENOMIC DNA]</scope>
    <source>
        <strain evidence="1 2">LH4</strain>
    </source>
</reference>
<dbReference type="EMBL" id="CP028475">
    <property type="protein sequence ID" value="AVW91337.1"/>
    <property type="molecule type" value="Genomic_DNA"/>
</dbReference>
<dbReference type="AlphaFoldDB" id="A0A2R4M2J6"/>
<accession>A0A2R4M2J6</accession>
<evidence type="ECO:0000313" key="2">
    <source>
        <dbReference type="Proteomes" id="UP000241447"/>
    </source>
</evidence>
<proteinExistence type="predicted"/>
<name>A0A2R4M2J6_9RHOB</name>
<organism evidence="1 2">
    <name type="scientific">Celeribacter baekdonensis</name>
    <dbReference type="NCBI Taxonomy" id="875171"/>
    <lineage>
        <taxon>Bacteria</taxon>
        <taxon>Pseudomonadati</taxon>
        <taxon>Pseudomonadota</taxon>
        <taxon>Alphaproteobacteria</taxon>
        <taxon>Rhodobacterales</taxon>
        <taxon>Roseobacteraceae</taxon>
        <taxon>Celeribacter</taxon>
    </lineage>
</organism>
<gene>
    <name evidence="1" type="ORF">DA792_09805</name>
</gene>
<protein>
    <submittedName>
        <fullName evidence="1">Uncharacterized protein</fullName>
    </submittedName>
</protein>
<dbReference type="KEGG" id="cbak:DA792_09805"/>
<evidence type="ECO:0000313" key="1">
    <source>
        <dbReference type="EMBL" id="AVW91337.1"/>
    </source>
</evidence>